<name>A0ABQ9YUF6_9CRUS</name>
<accession>A0ABQ9YUF6</accession>
<feature type="region of interest" description="Disordered" evidence="1">
    <location>
        <begin position="45"/>
        <end position="68"/>
    </location>
</feature>
<comment type="caution">
    <text evidence="2">The sequence shown here is derived from an EMBL/GenBank/DDBJ whole genome shotgun (WGS) entry which is preliminary data.</text>
</comment>
<organism evidence="2 3">
    <name type="scientific">Daphnia magna</name>
    <dbReference type="NCBI Taxonomy" id="35525"/>
    <lineage>
        <taxon>Eukaryota</taxon>
        <taxon>Metazoa</taxon>
        <taxon>Ecdysozoa</taxon>
        <taxon>Arthropoda</taxon>
        <taxon>Crustacea</taxon>
        <taxon>Branchiopoda</taxon>
        <taxon>Diplostraca</taxon>
        <taxon>Cladocera</taxon>
        <taxon>Anomopoda</taxon>
        <taxon>Daphniidae</taxon>
        <taxon>Daphnia</taxon>
    </lineage>
</organism>
<proteinExistence type="predicted"/>
<keyword evidence="3" id="KW-1185">Reference proteome</keyword>
<evidence type="ECO:0000313" key="3">
    <source>
        <dbReference type="Proteomes" id="UP001234178"/>
    </source>
</evidence>
<reference evidence="2 3" key="1">
    <citation type="journal article" date="2023" name="Nucleic Acids Res.">
        <title>The hologenome of Daphnia magna reveals possible DNA methylation and microbiome-mediated evolution of the host genome.</title>
        <authorList>
            <person name="Chaturvedi A."/>
            <person name="Li X."/>
            <person name="Dhandapani V."/>
            <person name="Marshall H."/>
            <person name="Kissane S."/>
            <person name="Cuenca-Cambronero M."/>
            <person name="Asole G."/>
            <person name="Calvet F."/>
            <person name="Ruiz-Romero M."/>
            <person name="Marangio P."/>
            <person name="Guigo R."/>
            <person name="Rago D."/>
            <person name="Mirbahai L."/>
            <person name="Eastwood N."/>
            <person name="Colbourne J.K."/>
            <person name="Zhou J."/>
            <person name="Mallon E."/>
            <person name="Orsini L."/>
        </authorList>
    </citation>
    <scope>NUCLEOTIDE SEQUENCE [LARGE SCALE GENOMIC DNA]</scope>
    <source>
        <strain evidence="2">LRV0_1</strain>
    </source>
</reference>
<protein>
    <submittedName>
        <fullName evidence="2">Uncharacterized protein</fullName>
    </submittedName>
</protein>
<gene>
    <name evidence="2" type="ORF">OUZ56_005796</name>
</gene>
<dbReference type="EMBL" id="JAOYFB010000001">
    <property type="protein sequence ID" value="KAK4004053.1"/>
    <property type="molecule type" value="Genomic_DNA"/>
</dbReference>
<dbReference type="Proteomes" id="UP001234178">
    <property type="component" value="Unassembled WGS sequence"/>
</dbReference>
<evidence type="ECO:0000313" key="2">
    <source>
        <dbReference type="EMBL" id="KAK4004053.1"/>
    </source>
</evidence>
<sequence length="68" mass="8014">MTRSFRYILMYELAWFGDHYRQWSDGKIGSVPKKRMSQYSTSYFHPSASTVPQRQPRCGQPCHAMPLN</sequence>
<evidence type="ECO:0000256" key="1">
    <source>
        <dbReference type="SAM" id="MobiDB-lite"/>
    </source>
</evidence>